<feature type="transmembrane region" description="Helical" evidence="8">
    <location>
        <begin position="25"/>
        <end position="45"/>
    </location>
</feature>
<keyword evidence="4 8" id="KW-0812">Transmembrane</keyword>
<name>A0A0G1YGF6_9BACT</name>
<keyword evidence="7" id="KW-0131">Cell cycle</keyword>
<evidence type="ECO:0000256" key="8">
    <source>
        <dbReference type="SAM" id="Phobius"/>
    </source>
</evidence>
<evidence type="ECO:0000313" key="10">
    <source>
        <dbReference type="EMBL" id="KKW42523.1"/>
    </source>
</evidence>
<protein>
    <recommendedName>
        <fullName evidence="9">POTRA domain-containing protein</fullName>
    </recommendedName>
</protein>
<dbReference type="AlphaFoldDB" id="A0A0G1YGF6"/>
<accession>A0A0G1YGF6</accession>
<dbReference type="PANTHER" id="PTHR37820">
    <property type="entry name" value="CELL DIVISION PROTEIN DIVIB"/>
    <property type="match status" value="1"/>
</dbReference>
<keyword evidence="3" id="KW-0132">Cell division</keyword>
<dbReference type="Gene3D" id="3.10.20.310">
    <property type="entry name" value="membrane protein fhac"/>
    <property type="match status" value="1"/>
</dbReference>
<evidence type="ECO:0000256" key="2">
    <source>
        <dbReference type="ARBA" id="ARBA00022475"/>
    </source>
</evidence>
<dbReference type="PROSITE" id="PS51779">
    <property type="entry name" value="POTRA"/>
    <property type="match status" value="1"/>
</dbReference>
<evidence type="ECO:0000256" key="7">
    <source>
        <dbReference type="ARBA" id="ARBA00023306"/>
    </source>
</evidence>
<evidence type="ECO:0000259" key="9">
    <source>
        <dbReference type="PROSITE" id="PS51779"/>
    </source>
</evidence>
<sequence>MRGRDFSWQGRRPNPYARRSTDWKFRLKISLLSALLFSFAALVIYHPRFQVSTVELSGLKRAKEEEMRPIVTGIIRHKAWFIFPGESYLFVDLAEIEDILTDRFPVRSVSVTKHFPDKISIAVEEKLPAMIFDNGQHYSYLDAEGKLIETVRAVADYEWKITTRTVTSTASDGRETSQEEVVERSHRPDAKLIASELGSWPLVYDAQGKDLAVNGPVLDPQLVSYIADWQAFLTRSTDILPSYFIMDSEFSDIIIKTVEGWEIKARRRPEGRGEFNELLTALRDTIDRRNLSYIDVRYQGRVYWQ</sequence>
<evidence type="ECO:0000256" key="3">
    <source>
        <dbReference type="ARBA" id="ARBA00022618"/>
    </source>
</evidence>
<dbReference type="InterPro" id="IPR034746">
    <property type="entry name" value="POTRA"/>
</dbReference>
<dbReference type="Pfam" id="PF08478">
    <property type="entry name" value="POTRA_1"/>
    <property type="match status" value="1"/>
</dbReference>
<keyword evidence="5 8" id="KW-1133">Transmembrane helix</keyword>
<organism evidence="10 11">
    <name type="scientific">Candidatus Magasanikbacteria bacterium GW2011_GWA2_56_11</name>
    <dbReference type="NCBI Taxonomy" id="1619044"/>
    <lineage>
        <taxon>Bacteria</taxon>
        <taxon>Candidatus Magasanikiibacteriota</taxon>
    </lineage>
</organism>
<dbReference type="EMBL" id="LCRX01000006">
    <property type="protein sequence ID" value="KKW42523.1"/>
    <property type="molecule type" value="Genomic_DNA"/>
</dbReference>
<evidence type="ECO:0000256" key="6">
    <source>
        <dbReference type="ARBA" id="ARBA00023136"/>
    </source>
</evidence>
<evidence type="ECO:0000313" key="11">
    <source>
        <dbReference type="Proteomes" id="UP000033870"/>
    </source>
</evidence>
<dbReference type="InterPro" id="IPR013685">
    <property type="entry name" value="POTRA_FtsQ_type"/>
</dbReference>
<dbReference type="PANTHER" id="PTHR37820:SF1">
    <property type="entry name" value="CELL DIVISION PROTEIN FTSQ"/>
    <property type="match status" value="1"/>
</dbReference>
<keyword evidence="6 8" id="KW-0472">Membrane</keyword>
<dbReference type="InterPro" id="IPR050487">
    <property type="entry name" value="FtsQ_DivIB"/>
</dbReference>
<evidence type="ECO:0000256" key="4">
    <source>
        <dbReference type="ARBA" id="ARBA00022692"/>
    </source>
</evidence>
<evidence type="ECO:0000256" key="5">
    <source>
        <dbReference type="ARBA" id="ARBA00022989"/>
    </source>
</evidence>
<reference evidence="10 11" key="1">
    <citation type="journal article" date="2015" name="Nature">
        <title>rRNA introns, odd ribosomes, and small enigmatic genomes across a large radiation of phyla.</title>
        <authorList>
            <person name="Brown C.T."/>
            <person name="Hug L.A."/>
            <person name="Thomas B.C."/>
            <person name="Sharon I."/>
            <person name="Castelle C.J."/>
            <person name="Singh A."/>
            <person name="Wilkins M.J."/>
            <person name="Williams K.H."/>
            <person name="Banfield J.F."/>
        </authorList>
    </citation>
    <scope>NUCLEOTIDE SEQUENCE [LARGE SCALE GENOMIC DNA]</scope>
</reference>
<keyword evidence="2" id="KW-1003">Cell membrane</keyword>
<dbReference type="GO" id="GO:0051301">
    <property type="term" value="P:cell division"/>
    <property type="evidence" value="ECO:0007669"/>
    <property type="project" value="UniProtKB-KW"/>
</dbReference>
<dbReference type="STRING" id="1619044.UY92_C0006G0084"/>
<gene>
    <name evidence="10" type="ORF">UY92_C0006G0084</name>
</gene>
<dbReference type="GO" id="GO:0005886">
    <property type="term" value="C:plasma membrane"/>
    <property type="evidence" value="ECO:0007669"/>
    <property type="project" value="TreeGrafter"/>
</dbReference>
<comment type="caution">
    <text evidence="10">The sequence shown here is derived from an EMBL/GenBank/DDBJ whole genome shotgun (WGS) entry which is preliminary data.</text>
</comment>
<feature type="domain" description="POTRA" evidence="9">
    <location>
        <begin position="49"/>
        <end position="126"/>
    </location>
</feature>
<proteinExistence type="predicted"/>
<evidence type="ECO:0000256" key="1">
    <source>
        <dbReference type="ARBA" id="ARBA00004370"/>
    </source>
</evidence>
<dbReference type="Proteomes" id="UP000033870">
    <property type="component" value="Unassembled WGS sequence"/>
</dbReference>
<comment type="subcellular location">
    <subcellularLocation>
        <location evidence="1">Membrane</location>
    </subcellularLocation>
</comment>